<dbReference type="EMBL" id="CP047962">
    <property type="protein sequence ID" value="QHQ53301.1"/>
    <property type="molecule type" value="Genomic_DNA"/>
</dbReference>
<organism evidence="1 2">
    <name type="scientific">Aeromonas media</name>
    <dbReference type="NCBI Taxonomy" id="651"/>
    <lineage>
        <taxon>Bacteria</taxon>
        <taxon>Pseudomonadati</taxon>
        <taxon>Pseudomonadota</taxon>
        <taxon>Gammaproteobacteria</taxon>
        <taxon>Aeromonadales</taxon>
        <taxon>Aeromonadaceae</taxon>
        <taxon>Aeromonas</taxon>
    </lineage>
</organism>
<protein>
    <submittedName>
        <fullName evidence="1">Uncharacterized protein</fullName>
    </submittedName>
</protein>
<name>A0AAE6SMC3_AERME</name>
<dbReference type="Proteomes" id="UP000463871">
    <property type="component" value="Chromosome"/>
</dbReference>
<dbReference type="AlphaFoldDB" id="A0AAE6SMC3"/>
<gene>
    <name evidence="1" type="ORF">GWI30_06045</name>
</gene>
<proteinExistence type="predicted"/>
<evidence type="ECO:0000313" key="2">
    <source>
        <dbReference type="Proteomes" id="UP000463871"/>
    </source>
</evidence>
<sequence length="88" mass="10061">MNSIALARGLFIGRWRYTERAAWMAAQDREVVMEIHEIRPGMTCLTREGTAYVLEVDRQSLLVLLQREDETIPVQVRCDDILGPLASD</sequence>
<reference evidence="1 2" key="1">
    <citation type="submission" date="2020-01" db="EMBL/GenBank/DDBJ databases">
        <title>Complete genome of Aeromonas media MC64.</title>
        <authorList>
            <person name="Cao G."/>
            <person name="Fu J."/>
            <person name="Zhong C."/>
        </authorList>
    </citation>
    <scope>NUCLEOTIDE SEQUENCE [LARGE SCALE GENOMIC DNA]</scope>
    <source>
        <strain evidence="1 2">MC64</strain>
    </source>
</reference>
<accession>A0AAE6SMC3</accession>
<evidence type="ECO:0000313" key="1">
    <source>
        <dbReference type="EMBL" id="QHQ53301.1"/>
    </source>
</evidence>